<reference evidence="1 2" key="1">
    <citation type="journal article" date="2019" name="BMC Genomics">
        <title>New insights from Opisthorchis felineus genome: update on genomics of the epidemiologically important liver flukes.</title>
        <authorList>
            <person name="Ershov N.I."/>
            <person name="Mordvinov V.A."/>
            <person name="Prokhortchouk E.B."/>
            <person name="Pakharukova M.Y."/>
            <person name="Gunbin K.V."/>
            <person name="Ustyantsev K."/>
            <person name="Genaev M.A."/>
            <person name="Blinov A.G."/>
            <person name="Mazur A."/>
            <person name="Boulygina E."/>
            <person name="Tsygankova S."/>
            <person name="Khrameeva E."/>
            <person name="Chekanov N."/>
            <person name="Fan G."/>
            <person name="Xiao A."/>
            <person name="Zhang H."/>
            <person name="Xu X."/>
            <person name="Yang H."/>
            <person name="Solovyev V."/>
            <person name="Lee S.M."/>
            <person name="Liu X."/>
            <person name="Afonnikov D.A."/>
            <person name="Skryabin K.G."/>
        </authorList>
    </citation>
    <scope>NUCLEOTIDE SEQUENCE [LARGE SCALE GENOMIC DNA]</scope>
    <source>
        <strain evidence="1">AK-0245</strain>
        <tissue evidence="1">Whole organism</tissue>
    </source>
</reference>
<evidence type="ECO:0000313" key="2">
    <source>
        <dbReference type="Proteomes" id="UP000308267"/>
    </source>
</evidence>
<evidence type="ECO:0000313" key="1">
    <source>
        <dbReference type="EMBL" id="TGZ70954.1"/>
    </source>
</evidence>
<protein>
    <submittedName>
        <fullName evidence="1">Uncharacterized protein</fullName>
    </submittedName>
</protein>
<proteinExistence type="predicted"/>
<comment type="caution">
    <text evidence="1">The sequence shown here is derived from an EMBL/GenBank/DDBJ whole genome shotgun (WGS) entry which is preliminary data.</text>
</comment>
<dbReference type="Proteomes" id="UP000308267">
    <property type="component" value="Unassembled WGS sequence"/>
</dbReference>
<gene>
    <name evidence="1" type="ORF">CRM22_002901</name>
</gene>
<sequence length="455" mass="50889">MSMSNGGIRSLREQQENVGKIVIQEYMLPEELLEVTQLNLTPFPQPSASFKNASSSDTETDISFGVEFAPVPSEENSEDFELSSAAHQPNSPLICATSRLGFKGKGICGKHFGDPALSTSGQYFPGDKKHSCCVRSIHTKPQIKGREVSKRKVFLRPKGKKPFPAYACGRPAFLAKGDKVCIGRDVIPPDNSQNMSDLIHNPNDRRSNCTQTIEDKYPLPTEFSTNEILKSSSRTQCHPARSPGHGVFPATFSEQSQQVTLTLHRGLEQLDSLGWKPSYSATWDNAGLNKPSAITAQPIHCQTEMKIPAEETYAVNEKVSRSEYPSLQQSFPTSVIYPPLTSCPDKSMIQLDNKVYDGSQIENRIPAHVQLNRKFSQLLNFVNYSEIGPEFHDFCMNTVDIAEEHLVWETFSKRINRNSSFVANFLYNYVQGTNRERSFEVITCLTDTDKLFTIA</sequence>
<dbReference type="AlphaFoldDB" id="A0A4V3SG51"/>
<keyword evidence="2" id="KW-1185">Reference proteome</keyword>
<name>A0A4V3SG51_OPIFE</name>
<organism evidence="1 2">
    <name type="scientific">Opisthorchis felineus</name>
    <dbReference type="NCBI Taxonomy" id="147828"/>
    <lineage>
        <taxon>Eukaryota</taxon>
        <taxon>Metazoa</taxon>
        <taxon>Spiralia</taxon>
        <taxon>Lophotrochozoa</taxon>
        <taxon>Platyhelminthes</taxon>
        <taxon>Trematoda</taxon>
        <taxon>Digenea</taxon>
        <taxon>Opisthorchiida</taxon>
        <taxon>Opisthorchiata</taxon>
        <taxon>Opisthorchiidae</taxon>
        <taxon>Opisthorchis</taxon>
    </lineage>
</organism>
<dbReference type="EMBL" id="SJOL01004995">
    <property type="protein sequence ID" value="TGZ70954.1"/>
    <property type="molecule type" value="Genomic_DNA"/>
</dbReference>
<accession>A0A4V3SG51</accession>